<dbReference type="Proteomes" id="UP000190074">
    <property type="component" value="Unassembled WGS sequence"/>
</dbReference>
<organism evidence="1 2">
    <name type="scientific">Mycobacteroides abscessus subsp. massiliense</name>
    <dbReference type="NCBI Taxonomy" id="1962118"/>
    <lineage>
        <taxon>Bacteria</taxon>
        <taxon>Bacillati</taxon>
        <taxon>Actinomycetota</taxon>
        <taxon>Actinomycetes</taxon>
        <taxon>Mycobacteriales</taxon>
        <taxon>Mycobacteriaceae</taxon>
        <taxon>Mycobacteroides</taxon>
        <taxon>Mycobacteroides abscessus</taxon>
    </lineage>
</organism>
<reference evidence="1 2" key="1">
    <citation type="submission" date="2016-11" db="EMBL/GenBank/DDBJ databases">
        <authorList>
            <consortium name="Pathogen Informatics"/>
        </authorList>
    </citation>
    <scope>NUCLEOTIDE SEQUENCE [LARGE SCALE GENOMIC DNA]</scope>
    <source>
        <strain evidence="1 2">911</strain>
    </source>
</reference>
<accession>A0A1U1BKD9</accession>
<evidence type="ECO:0000313" key="1">
    <source>
        <dbReference type="EMBL" id="SKM81026.1"/>
    </source>
</evidence>
<sequence>MQQKVPHTVVGMLPLTNDAHMQLVPARKSAGNALRITAPQRTIAAVMNGLAPEPADMEAMQNVHISERLLHMSTAAALRQALMSRPSSGVRGRTRRRSGDADVHAVRDAYYLALALAADADGDPSSLRSIITGDRRTWLEAAALVGRMQIRFLEQVCEQIELTANHLQVPATVAPVTAASMLSSGGRITDTTLLLADHSPRNSADPGWLHATSTVVIEGYSGTTVVDAGPPLLPAAWSARIAAPITITARSGRWPAQIVRDALWLCQDAVREWAGAMTRQLSGSNDEDLVLLVGPPLRRFLTSPAVEAIARCAEAATCLARYGGPTSAAAIDSAPILAVDTEPHPMSKQLRADLLKAMRYLDHDGQDLAPDTELADAAAIAEVHREELVLLSATTCEPLSESLEVTANIAVPDWHDMSVLVQALRPGASAQLSAPLIGLADQDIIGGDGQRLSLRIRAHRGLPLRTRGGFAVFLAAGTRFCVLGTDTAKNHVTVYLEQEDIETVPQSEDLSAICTQARHLNVA</sequence>
<dbReference type="EMBL" id="FVGW01000015">
    <property type="protein sequence ID" value="SKM81026.1"/>
    <property type="molecule type" value="Genomic_DNA"/>
</dbReference>
<protein>
    <submittedName>
        <fullName evidence="1">Uncharacterized protein</fullName>
    </submittedName>
</protein>
<proteinExistence type="predicted"/>
<evidence type="ECO:0000313" key="2">
    <source>
        <dbReference type="Proteomes" id="UP000190074"/>
    </source>
</evidence>
<dbReference type="AlphaFoldDB" id="A0A1U1BKD9"/>
<gene>
    <name evidence="1" type="ORF">SAMEA2259716_05153</name>
</gene>
<name>A0A1U1BKD9_9MYCO</name>